<dbReference type="PROSITE" id="PS51910">
    <property type="entry name" value="GH18_2"/>
    <property type="match status" value="1"/>
</dbReference>
<evidence type="ECO:0000256" key="1">
    <source>
        <dbReference type="ARBA" id="ARBA00022801"/>
    </source>
</evidence>
<dbReference type="GO" id="GO:0004568">
    <property type="term" value="F:chitinase activity"/>
    <property type="evidence" value="ECO:0007669"/>
    <property type="project" value="TreeGrafter"/>
</dbReference>
<accession>A0A2J7PC21</accession>
<dbReference type="GO" id="GO:0005576">
    <property type="term" value="C:extracellular region"/>
    <property type="evidence" value="ECO:0007669"/>
    <property type="project" value="TreeGrafter"/>
</dbReference>
<keyword evidence="1 3" id="KW-0378">Hydrolase</keyword>
<evidence type="ECO:0000256" key="2">
    <source>
        <dbReference type="ARBA" id="ARBA00023295"/>
    </source>
</evidence>
<dbReference type="AlphaFoldDB" id="A0A2J7PC21"/>
<dbReference type="InterPro" id="IPR017853">
    <property type="entry name" value="GH"/>
</dbReference>
<comment type="caution">
    <text evidence="7">The sequence shown here is derived from an EMBL/GenBank/DDBJ whole genome shotgun (WGS) entry which is preliminary data.</text>
</comment>
<dbReference type="PROSITE" id="PS01095">
    <property type="entry name" value="GH18_1"/>
    <property type="match status" value="1"/>
</dbReference>
<dbReference type="InterPro" id="IPR011583">
    <property type="entry name" value="Chitinase_II/V-like_cat"/>
</dbReference>
<dbReference type="SUPFAM" id="SSF54556">
    <property type="entry name" value="Chitinase insertion domain"/>
    <property type="match status" value="1"/>
</dbReference>
<dbReference type="Pfam" id="PF00704">
    <property type="entry name" value="Glyco_hydro_18"/>
    <property type="match status" value="1"/>
</dbReference>
<dbReference type="SMART" id="SM00636">
    <property type="entry name" value="Glyco_18"/>
    <property type="match status" value="1"/>
</dbReference>
<dbReference type="InterPro" id="IPR001579">
    <property type="entry name" value="Glyco_hydro_18_chit_AS"/>
</dbReference>
<dbReference type="InterPro" id="IPR029070">
    <property type="entry name" value="Chitinase_insertion_sf"/>
</dbReference>
<feature type="region of interest" description="Disordered" evidence="5">
    <location>
        <begin position="320"/>
        <end position="365"/>
    </location>
</feature>
<dbReference type="GO" id="GO:0005975">
    <property type="term" value="P:carbohydrate metabolic process"/>
    <property type="evidence" value="ECO:0007669"/>
    <property type="project" value="InterPro"/>
</dbReference>
<dbReference type="Gene3D" id="3.10.50.10">
    <property type="match status" value="1"/>
</dbReference>
<gene>
    <name evidence="7" type="primary">CHIT_0</name>
    <name evidence="7" type="ORF">B7P43_G11484</name>
</gene>
<evidence type="ECO:0000256" key="5">
    <source>
        <dbReference type="SAM" id="MobiDB-lite"/>
    </source>
</evidence>
<dbReference type="Gene3D" id="3.20.20.80">
    <property type="entry name" value="Glycosidases"/>
    <property type="match status" value="1"/>
</dbReference>
<dbReference type="GO" id="GO:0006032">
    <property type="term" value="P:chitin catabolic process"/>
    <property type="evidence" value="ECO:0007669"/>
    <property type="project" value="TreeGrafter"/>
</dbReference>
<dbReference type="InterPro" id="IPR050314">
    <property type="entry name" value="Glycosyl_Hydrlase_18"/>
</dbReference>
<dbReference type="EMBL" id="NEVH01027072">
    <property type="protein sequence ID" value="PNF13876.1"/>
    <property type="molecule type" value="Genomic_DNA"/>
</dbReference>
<sequence length="365" mass="40774">MELSGYINFTDIKEKFPGLKTLLSVGGWAEGGYKYSALVSVKERRAVFVASVVDFMHEYGFDGIDLDWEYPGAKERGGNPSDKDNFLSLVEELRTAFEYEGYGWEITMAVPLTKRKLEDGYNVPELCRLSNAVHLMAYDMRGIWDGFADVHSPLYKRPHDKGDLESVNVAGGLQLWVDMGCPAHKLVLGVPFYGHAYVLSPNSTSYEPGTPIDRDAKVAGGMPYNQICRALQEQNSEWTEKWDDFGKCPYAYKGNLWVGYENTRSIQIKMDFIKEGGYAGAMTWALASDDFRGTCGPRNPLLTILHENMKNYTVLTQSTSSSDWMDTNSPPSRTTAESSAVTVPTSQDETTLTPEPTQQILTLHS</sequence>
<dbReference type="OrthoDB" id="73875at2759"/>
<keyword evidence="8" id="KW-1185">Reference proteome</keyword>
<comment type="similarity">
    <text evidence="4">Belongs to the glycosyl hydrolase 18 family.</text>
</comment>
<organism evidence="7 8">
    <name type="scientific">Cryptotermes secundus</name>
    <dbReference type="NCBI Taxonomy" id="105785"/>
    <lineage>
        <taxon>Eukaryota</taxon>
        <taxon>Metazoa</taxon>
        <taxon>Ecdysozoa</taxon>
        <taxon>Arthropoda</taxon>
        <taxon>Hexapoda</taxon>
        <taxon>Insecta</taxon>
        <taxon>Pterygota</taxon>
        <taxon>Neoptera</taxon>
        <taxon>Polyneoptera</taxon>
        <taxon>Dictyoptera</taxon>
        <taxon>Blattodea</taxon>
        <taxon>Blattoidea</taxon>
        <taxon>Termitoidae</taxon>
        <taxon>Kalotermitidae</taxon>
        <taxon>Cryptotermitinae</taxon>
        <taxon>Cryptotermes</taxon>
    </lineage>
</organism>
<dbReference type="PANTHER" id="PTHR11177:SF144">
    <property type="entry name" value="CHITINASE 5"/>
    <property type="match status" value="1"/>
</dbReference>
<proteinExistence type="inferred from homology"/>
<protein>
    <submittedName>
        <fullName evidence="7">Endochitinase</fullName>
    </submittedName>
</protein>
<dbReference type="STRING" id="105785.A0A2J7PC21"/>
<name>A0A2J7PC21_9NEOP</name>
<keyword evidence="2 3" id="KW-0326">Glycosidase</keyword>
<evidence type="ECO:0000313" key="8">
    <source>
        <dbReference type="Proteomes" id="UP000235965"/>
    </source>
</evidence>
<dbReference type="InterPro" id="IPR001223">
    <property type="entry name" value="Glyco_hydro18_cat"/>
</dbReference>
<dbReference type="PANTHER" id="PTHR11177">
    <property type="entry name" value="CHITINASE"/>
    <property type="match status" value="1"/>
</dbReference>
<feature type="domain" description="GH18" evidence="6">
    <location>
        <begin position="1"/>
        <end position="312"/>
    </location>
</feature>
<dbReference type="SUPFAM" id="SSF51445">
    <property type="entry name" value="(Trans)glycosidases"/>
    <property type="match status" value="1"/>
</dbReference>
<evidence type="ECO:0000259" key="6">
    <source>
        <dbReference type="PROSITE" id="PS51910"/>
    </source>
</evidence>
<dbReference type="InParanoid" id="A0A2J7PC21"/>
<evidence type="ECO:0000256" key="4">
    <source>
        <dbReference type="RuleBase" id="RU004453"/>
    </source>
</evidence>
<dbReference type="Proteomes" id="UP000235965">
    <property type="component" value="Unassembled WGS sequence"/>
</dbReference>
<evidence type="ECO:0000256" key="3">
    <source>
        <dbReference type="RuleBase" id="RU000489"/>
    </source>
</evidence>
<evidence type="ECO:0000313" key="7">
    <source>
        <dbReference type="EMBL" id="PNF13876.1"/>
    </source>
</evidence>
<reference evidence="7 8" key="1">
    <citation type="submission" date="2017-12" db="EMBL/GenBank/DDBJ databases">
        <title>Hemimetabolous genomes reveal molecular basis of termite eusociality.</title>
        <authorList>
            <person name="Harrison M.C."/>
            <person name="Jongepier E."/>
            <person name="Robertson H.M."/>
            <person name="Arning N."/>
            <person name="Bitard-Feildel T."/>
            <person name="Chao H."/>
            <person name="Childers C.P."/>
            <person name="Dinh H."/>
            <person name="Doddapaneni H."/>
            <person name="Dugan S."/>
            <person name="Gowin J."/>
            <person name="Greiner C."/>
            <person name="Han Y."/>
            <person name="Hu H."/>
            <person name="Hughes D.S.T."/>
            <person name="Huylmans A.-K."/>
            <person name="Kemena C."/>
            <person name="Kremer L.P.M."/>
            <person name="Lee S.L."/>
            <person name="Lopez-Ezquerra A."/>
            <person name="Mallet L."/>
            <person name="Monroy-Kuhn J.M."/>
            <person name="Moser A."/>
            <person name="Murali S.C."/>
            <person name="Muzny D.M."/>
            <person name="Otani S."/>
            <person name="Piulachs M.-D."/>
            <person name="Poelchau M."/>
            <person name="Qu J."/>
            <person name="Schaub F."/>
            <person name="Wada-Katsumata A."/>
            <person name="Worley K.C."/>
            <person name="Xie Q."/>
            <person name="Ylla G."/>
            <person name="Poulsen M."/>
            <person name="Gibbs R.A."/>
            <person name="Schal C."/>
            <person name="Richards S."/>
            <person name="Belles X."/>
            <person name="Korb J."/>
            <person name="Bornberg-Bauer E."/>
        </authorList>
    </citation>
    <scope>NUCLEOTIDE SEQUENCE [LARGE SCALE GENOMIC DNA]</scope>
    <source>
        <tissue evidence="7">Whole body</tissue>
    </source>
</reference>
<dbReference type="GO" id="GO:0008061">
    <property type="term" value="F:chitin binding"/>
    <property type="evidence" value="ECO:0007669"/>
    <property type="project" value="InterPro"/>
</dbReference>